<gene>
    <name evidence="7" type="ORF">ACFFF8_02435</name>
</gene>
<dbReference type="InterPro" id="IPR039379">
    <property type="entry name" value="Protoglobin_sensor_dom"/>
</dbReference>
<dbReference type="Proteomes" id="UP001589858">
    <property type="component" value="Unassembled WGS sequence"/>
</dbReference>
<dbReference type="SUPFAM" id="SSF58104">
    <property type="entry name" value="Methyl-accepting chemotaxis protein (MCP) signaling domain"/>
    <property type="match status" value="1"/>
</dbReference>
<dbReference type="InterPro" id="IPR009050">
    <property type="entry name" value="Globin-like_sf"/>
</dbReference>
<comment type="similarity">
    <text evidence="2">Belongs to the methyl-accepting chemotaxis (MCP) protein family.</text>
</comment>
<evidence type="ECO:0000313" key="7">
    <source>
        <dbReference type="EMBL" id="MFC0683447.1"/>
    </source>
</evidence>
<dbReference type="PANTHER" id="PTHR43531:SF11">
    <property type="entry name" value="METHYL-ACCEPTING CHEMOTAXIS PROTEIN 3"/>
    <property type="match status" value="1"/>
</dbReference>
<dbReference type="PROSITE" id="PS50885">
    <property type="entry name" value="HAMP"/>
    <property type="match status" value="1"/>
</dbReference>
<dbReference type="PANTHER" id="PTHR43531">
    <property type="entry name" value="PROTEIN ICFG"/>
    <property type="match status" value="1"/>
</dbReference>
<feature type="domain" description="Methyl-accepting transducer" evidence="5">
    <location>
        <begin position="221"/>
        <end position="450"/>
    </location>
</feature>
<dbReference type="InterPro" id="IPR003660">
    <property type="entry name" value="HAMP_dom"/>
</dbReference>
<dbReference type="SUPFAM" id="SSF46458">
    <property type="entry name" value="Globin-like"/>
    <property type="match status" value="1"/>
</dbReference>
<keyword evidence="8" id="KW-1185">Reference proteome</keyword>
<feature type="coiled-coil region" evidence="4">
    <location>
        <begin position="233"/>
        <end position="260"/>
    </location>
</feature>
<evidence type="ECO:0000259" key="5">
    <source>
        <dbReference type="PROSITE" id="PS50111"/>
    </source>
</evidence>
<feature type="domain" description="HAMP" evidence="6">
    <location>
        <begin position="165"/>
        <end position="216"/>
    </location>
</feature>
<dbReference type="Pfam" id="PF11563">
    <property type="entry name" value="Protoglobin"/>
    <property type="match status" value="1"/>
</dbReference>
<dbReference type="Pfam" id="PF00015">
    <property type="entry name" value="MCPsignal"/>
    <property type="match status" value="1"/>
</dbReference>
<evidence type="ECO:0000256" key="1">
    <source>
        <dbReference type="ARBA" id="ARBA00022500"/>
    </source>
</evidence>
<protein>
    <submittedName>
        <fullName evidence="7">Protoglobin domain-containing protein</fullName>
    </submittedName>
</protein>
<dbReference type="RefSeq" id="WP_267219244.1">
    <property type="nucleotide sequence ID" value="NZ_JAPCWC010000003.1"/>
</dbReference>
<name>A0ABV6S2I0_9SPHN</name>
<dbReference type="Gene3D" id="1.10.287.950">
    <property type="entry name" value="Methyl-accepting chemotaxis protein"/>
    <property type="match status" value="1"/>
</dbReference>
<evidence type="ECO:0000313" key="8">
    <source>
        <dbReference type="Proteomes" id="UP001589858"/>
    </source>
</evidence>
<evidence type="ECO:0000256" key="3">
    <source>
        <dbReference type="PROSITE-ProRule" id="PRU00284"/>
    </source>
</evidence>
<evidence type="ECO:0000256" key="4">
    <source>
        <dbReference type="SAM" id="Coils"/>
    </source>
</evidence>
<keyword evidence="4" id="KW-0175">Coiled coil</keyword>
<dbReference type="InterPro" id="IPR051310">
    <property type="entry name" value="MCP_chemotaxis"/>
</dbReference>
<keyword evidence="1" id="KW-0145">Chemotaxis</keyword>
<dbReference type="EMBL" id="JBHLTM010000011">
    <property type="protein sequence ID" value="MFC0683447.1"/>
    <property type="molecule type" value="Genomic_DNA"/>
</dbReference>
<organism evidence="7 8">
    <name type="scientific">Novosphingobium clariflavum</name>
    <dbReference type="NCBI Taxonomy" id="2029884"/>
    <lineage>
        <taxon>Bacteria</taxon>
        <taxon>Pseudomonadati</taxon>
        <taxon>Pseudomonadota</taxon>
        <taxon>Alphaproteobacteria</taxon>
        <taxon>Sphingomonadales</taxon>
        <taxon>Sphingomonadaceae</taxon>
        <taxon>Novosphingobium</taxon>
    </lineage>
</organism>
<reference evidence="7 8" key="1">
    <citation type="submission" date="2024-09" db="EMBL/GenBank/DDBJ databases">
        <authorList>
            <person name="Sun Q."/>
            <person name="Mori K."/>
        </authorList>
    </citation>
    <scope>NUCLEOTIDE SEQUENCE [LARGE SCALE GENOMIC DNA]</scope>
    <source>
        <strain evidence="7 8">CICC 11035S</strain>
    </source>
</reference>
<sequence>MTTNTIGERLAFLEFDAAQRRALASAQPLLRRCIGPALDRFYARVRQTPTLSAMFRDAAHMDKAKAAQVAHWMEISSARFDHDYYEAVSRIGKMHAKIGLEPRWYIGAYALILEEIMTAVERSASPWRRLLRPGISPGKVSRALVKAAMLDMDLSISIYFEEAEAERSQAIDSLDRAMSRLAAGDLVHELDDLPDTFLSLTRSYNESLGNLRSTIGSVVQTSSAIQGGAGEIARASEDLARRTESNAASLEQAAATLQQVEDRVKATASGASETLGIAGGALDAVGQGRGVAVDAVQAMRTVHESARGIDEVIEGVDKIAFQTRVLAMNAAVEAGRAGDAGRGFAVVADLVSSLAMRAEEEARKARDGLSTTRAQIDEAAGAVTRVDTELERIAVEVERVHKLIGTMSRDNDAQAVAISEINTAVGVMDQATQQNAAMVEETSAATRSLSSDATALAAQAGMFRIGDDRTAGRFAA</sequence>
<comment type="caution">
    <text evidence="7">The sequence shown here is derived from an EMBL/GenBank/DDBJ whole genome shotgun (WGS) entry which is preliminary data.</text>
</comment>
<dbReference type="InterPro" id="IPR012292">
    <property type="entry name" value="Globin/Proto"/>
</dbReference>
<accession>A0ABV6S2I0</accession>
<dbReference type="InterPro" id="IPR044398">
    <property type="entry name" value="Globin-sensor_dom"/>
</dbReference>
<dbReference type="Gene3D" id="1.10.490.10">
    <property type="entry name" value="Globins"/>
    <property type="match status" value="1"/>
</dbReference>
<keyword evidence="3" id="KW-0807">Transducer</keyword>
<dbReference type="CDD" id="cd01068">
    <property type="entry name" value="globin_sensor"/>
    <property type="match status" value="1"/>
</dbReference>
<proteinExistence type="inferred from homology"/>
<dbReference type="PROSITE" id="PS50111">
    <property type="entry name" value="CHEMOTAXIS_TRANSDUC_2"/>
    <property type="match status" value="1"/>
</dbReference>
<evidence type="ECO:0000259" key="6">
    <source>
        <dbReference type="PROSITE" id="PS50885"/>
    </source>
</evidence>
<evidence type="ECO:0000256" key="2">
    <source>
        <dbReference type="ARBA" id="ARBA00029447"/>
    </source>
</evidence>
<dbReference type="InterPro" id="IPR004089">
    <property type="entry name" value="MCPsignal_dom"/>
</dbReference>
<dbReference type="SMART" id="SM00283">
    <property type="entry name" value="MA"/>
    <property type="match status" value="1"/>
</dbReference>